<feature type="region of interest" description="Disordered" evidence="3">
    <location>
        <begin position="197"/>
        <end position="222"/>
    </location>
</feature>
<organism evidence="5 6">
    <name type="scientific">Aquimarina gracilis</name>
    <dbReference type="NCBI Taxonomy" id="874422"/>
    <lineage>
        <taxon>Bacteria</taxon>
        <taxon>Pseudomonadati</taxon>
        <taxon>Bacteroidota</taxon>
        <taxon>Flavobacteriia</taxon>
        <taxon>Flavobacteriales</taxon>
        <taxon>Flavobacteriaceae</taxon>
        <taxon>Aquimarina</taxon>
    </lineage>
</organism>
<evidence type="ECO:0000256" key="1">
    <source>
        <dbReference type="ARBA" id="ARBA00007118"/>
    </source>
</evidence>
<dbReference type="PANTHER" id="PTHR43673:SF10">
    <property type="entry name" value="NADH DEHYDROGENASE_NAD(P)H NITROREDUCTASE XCC3605-RELATED"/>
    <property type="match status" value="1"/>
</dbReference>
<keyword evidence="6" id="KW-1185">Reference proteome</keyword>
<comment type="caution">
    <text evidence="5">The sequence shown here is derived from an EMBL/GenBank/DDBJ whole genome shotgun (WGS) entry which is preliminary data.</text>
</comment>
<accession>A0ABU5ZVR2</accession>
<name>A0ABU5ZVR2_9FLAO</name>
<dbReference type="Proteomes" id="UP001327027">
    <property type="component" value="Unassembled WGS sequence"/>
</dbReference>
<dbReference type="CDD" id="cd02138">
    <property type="entry name" value="TdsD-like"/>
    <property type="match status" value="1"/>
</dbReference>
<feature type="compositionally biased region" description="Basic and acidic residues" evidence="3">
    <location>
        <begin position="211"/>
        <end position="222"/>
    </location>
</feature>
<protein>
    <submittedName>
        <fullName evidence="5">Nitroreductase family protein</fullName>
    </submittedName>
</protein>
<sequence length="222" mass="25629">MKKMIIKEKDTKFDILPILKERYSPRIFADTPMSELELRTLFEAGRWAPSSYNRQPWRIVWGIKGSETYNRILECLSDFNKSWATNAPALLLNAFKKTTDEGEENFHALHDLGLFMGNVTAQAQHLGIALHQMAGVNYEKAKVEFKFPEEFHIATAVAVGYYGGNKKDLPEDLRDQEDPLNRTRMMQREFTFNGDYMNEPALESSKNGLDTSKEQIMKKINR</sequence>
<dbReference type="RefSeq" id="WP_324180001.1">
    <property type="nucleotide sequence ID" value="NZ_BAABAW010000006.1"/>
</dbReference>
<proteinExistence type="inferred from homology"/>
<feature type="domain" description="Nitroreductase" evidence="4">
    <location>
        <begin position="19"/>
        <end position="69"/>
    </location>
</feature>
<dbReference type="EMBL" id="JAYKLX010000005">
    <property type="protein sequence ID" value="MEB3345971.1"/>
    <property type="molecule type" value="Genomic_DNA"/>
</dbReference>
<dbReference type="Gene3D" id="3.40.109.10">
    <property type="entry name" value="NADH Oxidase"/>
    <property type="match status" value="1"/>
</dbReference>
<keyword evidence="2" id="KW-0560">Oxidoreductase</keyword>
<reference evidence="5 6" key="1">
    <citation type="journal article" date="2013" name="Int. J. Syst. Evol. Microbiol.">
        <title>Aquimarina gracilis sp. nov., isolated from the gut microflora of a mussel, Mytilus coruscus, and emended description of Aquimarina spongiae.</title>
        <authorList>
            <person name="Park S.C."/>
            <person name="Choe H.N."/>
            <person name="Baik K.S."/>
            <person name="Seong C.N."/>
        </authorList>
    </citation>
    <scope>NUCLEOTIDE SEQUENCE [LARGE SCALE GENOMIC DNA]</scope>
    <source>
        <strain evidence="5 6">PSC32</strain>
    </source>
</reference>
<dbReference type="SUPFAM" id="SSF55469">
    <property type="entry name" value="FMN-dependent nitroreductase-like"/>
    <property type="match status" value="1"/>
</dbReference>
<evidence type="ECO:0000256" key="2">
    <source>
        <dbReference type="ARBA" id="ARBA00023002"/>
    </source>
</evidence>
<dbReference type="Pfam" id="PF00881">
    <property type="entry name" value="Nitroreductase"/>
    <property type="match status" value="1"/>
</dbReference>
<comment type="similarity">
    <text evidence="1">Belongs to the nitroreductase family.</text>
</comment>
<evidence type="ECO:0000256" key="3">
    <source>
        <dbReference type="SAM" id="MobiDB-lite"/>
    </source>
</evidence>
<evidence type="ECO:0000313" key="6">
    <source>
        <dbReference type="Proteomes" id="UP001327027"/>
    </source>
</evidence>
<evidence type="ECO:0000259" key="4">
    <source>
        <dbReference type="Pfam" id="PF00881"/>
    </source>
</evidence>
<evidence type="ECO:0000313" key="5">
    <source>
        <dbReference type="EMBL" id="MEB3345971.1"/>
    </source>
</evidence>
<dbReference type="InterPro" id="IPR029479">
    <property type="entry name" value="Nitroreductase"/>
</dbReference>
<dbReference type="InterPro" id="IPR000415">
    <property type="entry name" value="Nitroreductase-like"/>
</dbReference>
<gene>
    <name evidence="5" type="ORF">U6A24_10895</name>
</gene>
<dbReference type="PANTHER" id="PTHR43673">
    <property type="entry name" value="NAD(P)H NITROREDUCTASE YDGI-RELATED"/>
    <property type="match status" value="1"/>
</dbReference>